<reference evidence="9" key="1">
    <citation type="submission" date="2015-01" db="EMBL/GenBank/DDBJ databases">
        <authorList>
            <person name="Durling Mikael"/>
        </authorList>
    </citation>
    <scope>NUCLEOTIDE SEQUENCE</scope>
</reference>
<evidence type="ECO:0000256" key="4">
    <source>
        <dbReference type="ARBA" id="ARBA00022723"/>
    </source>
</evidence>
<dbReference type="PANTHER" id="PTHR24305:SF232">
    <property type="entry name" value="P450, PUTATIVE (EUROFUNG)-RELATED"/>
    <property type="match status" value="1"/>
</dbReference>
<keyword evidence="8" id="KW-0472">Membrane</keyword>
<dbReference type="PRINTS" id="PR00385">
    <property type="entry name" value="P450"/>
</dbReference>
<dbReference type="AlphaFoldDB" id="A0A0B7KGH4"/>
<dbReference type="SUPFAM" id="SSF48264">
    <property type="entry name" value="Cytochrome P450"/>
    <property type="match status" value="1"/>
</dbReference>
<dbReference type="InterPro" id="IPR002401">
    <property type="entry name" value="Cyt_P450_E_grp-I"/>
</dbReference>
<proteinExistence type="inferred from homology"/>
<dbReference type="PANTHER" id="PTHR24305">
    <property type="entry name" value="CYTOCHROME P450"/>
    <property type="match status" value="1"/>
</dbReference>
<feature type="transmembrane region" description="Helical" evidence="8">
    <location>
        <begin position="21"/>
        <end position="40"/>
    </location>
</feature>
<keyword evidence="4 6" id="KW-0479">Metal-binding</keyword>
<dbReference type="CDD" id="cd11060">
    <property type="entry name" value="CYP57A1-like"/>
    <property type="match status" value="1"/>
</dbReference>
<accession>A0A0B7KGH4</accession>
<evidence type="ECO:0000256" key="3">
    <source>
        <dbReference type="ARBA" id="ARBA00022617"/>
    </source>
</evidence>
<dbReference type="GO" id="GO:0004497">
    <property type="term" value="F:monooxygenase activity"/>
    <property type="evidence" value="ECO:0007669"/>
    <property type="project" value="UniProtKB-KW"/>
</dbReference>
<dbReference type="EMBL" id="CDPU01000062">
    <property type="protein sequence ID" value="CEO56194.1"/>
    <property type="molecule type" value="Genomic_DNA"/>
</dbReference>
<dbReference type="Gene3D" id="1.10.630.10">
    <property type="entry name" value="Cytochrome P450"/>
    <property type="match status" value="1"/>
</dbReference>
<dbReference type="PROSITE" id="PS00086">
    <property type="entry name" value="CYTOCHROME_P450"/>
    <property type="match status" value="1"/>
</dbReference>
<name>A0A0B7KGH4_BIOOC</name>
<dbReference type="InterPro" id="IPR050121">
    <property type="entry name" value="Cytochrome_P450_monoxygenase"/>
</dbReference>
<feature type="binding site" description="axial binding residue" evidence="6">
    <location>
        <position position="466"/>
    </location>
    <ligand>
        <name>heme</name>
        <dbReference type="ChEBI" id="CHEBI:30413"/>
    </ligand>
    <ligandPart>
        <name>Fe</name>
        <dbReference type="ChEBI" id="CHEBI:18248"/>
    </ligandPart>
</feature>
<evidence type="ECO:0000256" key="1">
    <source>
        <dbReference type="ARBA" id="ARBA00001971"/>
    </source>
</evidence>
<organism evidence="9">
    <name type="scientific">Bionectria ochroleuca</name>
    <name type="common">Gliocladium roseum</name>
    <dbReference type="NCBI Taxonomy" id="29856"/>
    <lineage>
        <taxon>Eukaryota</taxon>
        <taxon>Fungi</taxon>
        <taxon>Dikarya</taxon>
        <taxon>Ascomycota</taxon>
        <taxon>Pezizomycotina</taxon>
        <taxon>Sordariomycetes</taxon>
        <taxon>Hypocreomycetidae</taxon>
        <taxon>Hypocreales</taxon>
        <taxon>Bionectriaceae</taxon>
        <taxon>Clonostachys</taxon>
    </lineage>
</organism>
<protein>
    <recommendedName>
        <fullName evidence="10">Cytochrome P450</fullName>
    </recommendedName>
</protein>
<evidence type="ECO:0000256" key="5">
    <source>
        <dbReference type="ARBA" id="ARBA00023004"/>
    </source>
</evidence>
<keyword evidence="7" id="KW-0560">Oxidoreductase</keyword>
<comment type="cofactor">
    <cofactor evidence="1 6">
        <name>heme</name>
        <dbReference type="ChEBI" id="CHEBI:30413"/>
    </cofactor>
</comment>
<evidence type="ECO:0000256" key="7">
    <source>
        <dbReference type="RuleBase" id="RU000461"/>
    </source>
</evidence>
<evidence type="ECO:0000256" key="8">
    <source>
        <dbReference type="SAM" id="Phobius"/>
    </source>
</evidence>
<dbReference type="InterPro" id="IPR001128">
    <property type="entry name" value="Cyt_P450"/>
</dbReference>
<keyword evidence="8" id="KW-0812">Transmembrane</keyword>
<evidence type="ECO:0008006" key="10">
    <source>
        <dbReference type="Google" id="ProtNLM"/>
    </source>
</evidence>
<dbReference type="GO" id="GO:0016705">
    <property type="term" value="F:oxidoreductase activity, acting on paired donors, with incorporation or reduction of molecular oxygen"/>
    <property type="evidence" value="ECO:0007669"/>
    <property type="project" value="InterPro"/>
</dbReference>
<evidence type="ECO:0000256" key="6">
    <source>
        <dbReference type="PIRSR" id="PIRSR602401-1"/>
    </source>
</evidence>
<dbReference type="GO" id="GO:0005506">
    <property type="term" value="F:iron ion binding"/>
    <property type="evidence" value="ECO:0007669"/>
    <property type="project" value="InterPro"/>
</dbReference>
<comment type="similarity">
    <text evidence="2 7">Belongs to the cytochrome P450 family.</text>
</comment>
<dbReference type="InterPro" id="IPR017972">
    <property type="entry name" value="Cyt_P450_CS"/>
</dbReference>
<keyword evidence="5 6" id="KW-0408">Iron</keyword>
<keyword evidence="7" id="KW-0503">Monooxygenase</keyword>
<dbReference type="Pfam" id="PF00067">
    <property type="entry name" value="p450"/>
    <property type="match status" value="1"/>
</dbReference>
<gene>
    <name evidence="9" type="ORF">BN869_000012252_1</name>
</gene>
<dbReference type="GO" id="GO:0020037">
    <property type="term" value="F:heme binding"/>
    <property type="evidence" value="ECO:0007669"/>
    <property type="project" value="InterPro"/>
</dbReference>
<keyword evidence="3 6" id="KW-0349">Heme</keyword>
<evidence type="ECO:0000256" key="2">
    <source>
        <dbReference type="ARBA" id="ARBA00010617"/>
    </source>
</evidence>
<keyword evidence="8" id="KW-1133">Transmembrane helix</keyword>
<evidence type="ECO:0000313" key="9">
    <source>
        <dbReference type="EMBL" id="CEO56194.1"/>
    </source>
</evidence>
<dbReference type="PRINTS" id="PR00463">
    <property type="entry name" value="EP450I"/>
</dbReference>
<sequence>MASHADLLHIFLRDWKVHIRPVLLISVISVVCVWFVRQLASPLNKYPGPPLAAWTNWYRFYLVLTGKYHLKIKEFHEKYGPVVRIGPNTLDLDYPELTKTIYSIDDSWLKTDFYHGNSIKVNGKIVYTMFSIPSNEENQIMKRPIAKHYSPGAVLALEPLLDGVMGQLCDELDQRFVKTPTGSKPCDLGAWIAYCIWDLIGAASFSRDFGFMAHGADFDGTIGIADKALDYFAAIGQMPFLDFLLDKNPIYRLGPPSLGNIQRVALERIAARVQGKDRDYNPAVPDYLHHFLEARKENPELVDDGMLLGYLFINLVAGADTTALSIRAVIYFLLKNPKAYERVKKEIRGAKLGRVAKYHEAKALPYLEAVIRETMRLHPGVSMLLERYVPAGGLKLPDGSLVPPQTSVGLNAYVTHRNKDIYGPDADEYKPERWLRAAGESEEAYQQRLKVYLKYDFTFGAGPRICLGRHVAVIKTYKLVATLISNYDIELDHPDREWKIHCGWFLRQYGIICNLKKVQ</sequence>
<dbReference type="InterPro" id="IPR036396">
    <property type="entry name" value="Cyt_P450_sf"/>
</dbReference>